<gene>
    <name evidence="2" type="ORF">CEXT_546021</name>
</gene>
<feature type="region of interest" description="Disordered" evidence="1">
    <location>
        <begin position="1"/>
        <end position="41"/>
    </location>
</feature>
<comment type="caution">
    <text evidence="2">The sequence shown here is derived from an EMBL/GenBank/DDBJ whole genome shotgun (WGS) entry which is preliminary data.</text>
</comment>
<dbReference type="AlphaFoldDB" id="A0AAV4MYG4"/>
<name>A0AAV4MYG4_CAEEX</name>
<dbReference type="Proteomes" id="UP001054945">
    <property type="component" value="Unassembled WGS sequence"/>
</dbReference>
<dbReference type="EMBL" id="BPLR01020247">
    <property type="protein sequence ID" value="GIX76362.1"/>
    <property type="molecule type" value="Genomic_DNA"/>
</dbReference>
<evidence type="ECO:0000313" key="3">
    <source>
        <dbReference type="Proteomes" id="UP001054945"/>
    </source>
</evidence>
<sequence>MAQKEAPEERKEKKKKTESHTNDPTSPSLKVPPLSGPGITGQLQQHSFQLHYVPPHNFPSPDIGPPNLEVCVLPAQLRDTR</sequence>
<organism evidence="2 3">
    <name type="scientific">Caerostris extrusa</name>
    <name type="common">Bark spider</name>
    <name type="synonym">Caerostris bankana</name>
    <dbReference type="NCBI Taxonomy" id="172846"/>
    <lineage>
        <taxon>Eukaryota</taxon>
        <taxon>Metazoa</taxon>
        <taxon>Ecdysozoa</taxon>
        <taxon>Arthropoda</taxon>
        <taxon>Chelicerata</taxon>
        <taxon>Arachnida</taxon>
        <taxon>Araneae</taxon>
        <taxon>Araneomorphae</taxon>
        <taxon>Entelegynae</taxon>
        <taxon>Araneoidea</taxon>
        <taxon>Araneidae</taxon>
        <taxon>Caerostris</taxon>
    </lineage>
</organism>
<protein>
    <submittedName>
        <fullName evidence="2">Uncharacterized protein</fullName>
    </submittedName>
</protein>
<evidence type="ECO:0000256" key="1">
    <source>
        <dbReference type="SAM" id="MobiDB-lite"/>
    </source>
</evidence>
<proteinExistence type="predicted"/>
<feature type="compositionally biased region" description="Basic and acidic residues" evidence="1">
    <location>
        <begin position="1"/>
        <end position="11"/>
    </location>
</feature>
<accession>A0AAV4MYG4</accession>
<evidence type="ECO:0000313" key="2">
    <source>
        <dbReference type="EMBL" id="GIX76362.1"/>
    </source>
</evidence>
<reference evidence="2 3" key="1">
    <citation type="submission" date="2021-06" db="EMBL/GenBank/DDBJ databases">
        <title>Caerostris extrusa draft genome.</title>
        <authorList>
            <person name="Kono N."/>
            <person name="Arakawa K."/>
        </authorList>
    </citation>
    <scope>NUCLEOTIDE SEQUENCE [LARGE SCALE GENOMIC DNA]</scope>
</reference>
<keyword evidence="3" id="KW-1185">Reference proteome</keyword>